<proteinExistence type="predicted"/>
<evidence type="ECO:0000313" key="4">
    <source>
        <dbReference type="Proteomes" id="UP000241167"/>
    </source>
</evidence>
<dbReference type="Gene3D" id="3.40.50.410">
    <property type="entry name" value="von Willebrand factor, type A domain"/>
    <property type="match status" value="1"/>
</dbReference>
<sequence length="516" mass="55585">MERPVHRTGRLSGKDADVQGFLTRLLNNKKASVLPMMAAAMIPLIGIIGSGLDMSRAYLAKARLQTACDAAALGARRAMAKATELDDAAKAEGLKFFDFNFPVGLLNTPKVTPVFAQNGTDPTIVEVTATAQVPTTLMRVFGKTEMEVKASCSADQDYVNNDIMLVLDVTASMNCAIKTGDSCAYKDTKQPDSRLAALDAAAKALYKALEGAKGVRTRYGFMPYSMTVNVGGSIPTTMMQDPGKYHTYPCTVWNKDANGKNTTCKTYTWTDVSKTHSSWDCVEERPSSDQTSGWPITIKTAVTDDDIDKTGTTATLKWQPYDPSTTNGYSGVALLSSFCPAPAARLAVYNTETAFQNQVTASLAKVGGYTHHDLGIVWGMRFLSGSGMFKADNPDFLLDQSGRQIRVERHIVFLTDGVMTVDANAYSSFGIPKARDRLSAASGDTLAKHKERFLNACNQAKAKATIWVIALDVGSGADQIKNCASGDDHFFQSTGTDLEAVFRAIGKGIGKLRVVS</sequence>
<dbReference type="InterPro" id="IPR028087">
    <property type="entry name" value="Tad_N"/>
</dbReference>
<keyword evidence="1" id="KW-0812">Transmembrane</keyword>
<keyword evidence="1" id="KW-0472">Membrane</keyword>
<name>A0A2P7QHK0_9SPHN</name>
<gene>
    <name evidence="3" type="ORF">C7I55_23185</name>
</gene>
<dbReference type="OrthoDB" id="7522752at2"/>
<accession>A0A2P7QHK0</accession>
<evidence type="ECO:0000256" key="1">
    <source>
        <dbReference type="SAM" id="Phobius"/>
    </source>
</evidence>
<feature type="transmembrane region" description="Helical" evidence="1">
    <location>
        <begin position="33"/>
        <end position="52"/>
    </location>
</feature>
<feature type="domain" description="Putative Flp pilus-assembly TadG-like N-terminal" evidence="2">
    <location>
        <begin position="32"/>
        <end position="75"/>
    </location>
</feature>
<organism evidence="3 4">
    <name type="scientific">Allosphingosinicella deserti</name>
    <dbReference type="NCBI Taxonomy" id="2116704"/>
    <lineage>
        <taxon>Bacteria</taxon>
        <taxon>Pseudomonadati</taxon>
        <taxon>Pseudomonadota</taxon>
        <taxon>Alphaproteobacteria</taxon>
        <taxon>Sphingomonadales</taxon>
        <taxon>Sphingomonadaceae</taxon>
        <taxon>Allosphingosinicella</taxon>
    </lineage>
</organism>
<dbReference type="Pfam" id="PF13400">
    <property type="entry name" value="Tad"/>
    <property type="match status" value="1"/>
</dbReference>
<dbReference type="SUPFAM" id="SSF53300">
    <property type="entry name" value="vWA-like"/>
    <property type="match status" value="1"/>
</dbReference>
<dbReference type="EMBL" id="PXYI01000009">
    <property type="protein sequence ID" value="PSJ37416.1"/>
    <property type="molecule type" value="Genomic_DNA"/>
</dbReference>
<keyword evidence="1" id="KW-1133">Transmembrane helix</keyword>
<protein>
    <recommendedName>
        <fullName evidence="2">Putative Flp pilus-assembly TadG-like N-terminal domain-containing protein</fullName>
    </recommendedName>
</protein>
<dbReference type="RefSeq" id="WP_106515407.1">
    <property type="nucleotide sequence ID" value="NZ_PXYI01000009.1"/>
</dbReference>
<evidence type="ECO:0000259" key="2">
    <source>
        <dbReference type="Pfam" id="PF13400"/>
    </source>
</evidence>
<keyword evidence="4" id="KW-1185">Reference proteome</keyword>
<reference evidence="3 4" key="1">
    <citation type="submission" date="2018-03" db="EMBL/GenBank/DDBJ databases">
        <title>The draft genome of Sphingosinicella sp. GL-C-18.</title>
        <authorList>
            <person name="Liu L."/>
            <person name="Li L."/>
            <person name="Liang L."/>
            <person name="Zhang X."/>
            <person name="Wang T."/>
        </authorList>
    </citation>
    <scope>NUCLEOTIDE SEQUENCE [LARGE SCALE GENOMIC DNA]</scope>
    <source>
        <strain evidence="3 4">GL-C-18</strain>
    </source>
</reference>
<dbReference type="InterPro" id="IPR036465">
    <property type="entry name" value="vWFA_dom_sf"/>
</dbReference>
<dbReference type="Proteomes" id="UP000241167">
    <property type="component" value="Unassembled WGS sequence"/>
</dbReference>
<dbReference type="AlphaFoldDB" id="A0A2P7QHK0"/>
<evidence type="ECO:0000313" key="3">
    <source>
        <dbReference type="EMBL" id="PSJ37416.1"/>
    </source>
</evidence>
<comment type="caution">
    <text evidence="3">The sequence shown here is derived from an EMBL/GenBank/DDBJ whole genome shotgun (WGS) entry which is preliminary data.</text>
</comment>